<keyword evidence="2" id="KW-0677">Repeat</keyword>
<dbReference type="InterPro" id="IPR001660">
    <property type="entry name" value="SAM"/>
</dbReference>
<dbReference type="Pfam" id="PF07647">
    <property type="entry name" value="SAM_2"/>
    <property type="match status" value="1"/>
</dbReference>
<feature type="domain" description="SAM" evidence="6">
    <location>
        <begin position="512"/>
        <end position="576"/>
    </location>
</feature>
<evidence type="ECO:0000313" key="8">
    <source>
        <dbReference type="Proteomes" id="UP001159428"/>
    </source>
</evidence>
<dbReference type="InterPro" id="IPR037617">
    <property type="entry name" value="LIPB1/2_SAM_1"/>
</dbReference>
<gene>
    <name evidence="7" type="ORF">PMEA_00005586</name>
</gene>
<dbReference type="FunFam" id="1.10.150.50:FF:000005">
    <property type="entry name" value="Liprin-beta-1 isoform 1"/>
    <property type="match status" value="1"/>
</dbReference>
<feature type="domain" description="SAM" evidence="6">
    <location>
        <begin position="584"/>
        <end position="647"/>
    </location>
</feature>
<evidence type="ECO:0000313" key="7">
    <source>
        <dbReference type="EMBL" id="CAH3114696.1"/>
    </source>
</evidence>
<keyword evidence="8" id="KW-1185">Reference proteome</keyword>
<dbReference type="CDD" id="cd09569">
    <property type="entry name" value="SAM_liprin-beta1_2_repeat3"/>
    <property type="match status" value="1"/>
</dbReference>
<accession>A0AAU9WHR1</accession>
<dbReference type="CDD" id="cd09566">
    <property type="entry name" value="SAM_liprin-beta1_2_repeat2"/>
    <property type="match status" value="1"/>
</dbReference>
<dbReference type="SUPFAM" id="SSF47769">
    <property type="entry name" value="SAM/Pointed domain"/>
    <property type="match status" value="3"/>
</dbReference>
<dbReference type="SMART" id="SM00454">
    <property type="entry name" value="SAM"/>
    <property type="match status" value="3"/>
</dbReference>
<reference evidence="7 8" key="1">
    <citation type="submission" date="2022-05" db="EMBL/GenBank/DDBJ databases">
        <authorList>
            <consortium name="Genoscope - CEA"/>
            <person name="William W."/>
        </authorList>
    </citation>
    <scope>NUCLEOTIDE SEQUENCE [LARGE SCALE GENOMIC DNA]</scope>
</reference>
<dbReference type="Pfam" id="PF26022">
    <property type="entry name" value="CC_Liprin_beta"/>
    <property type="match status" value="1"/>
</dbReference>
<evidence type="ECO:0000259" key="6">
    <source>
        <dbReference type="PROSITE" id="PS50105"/>
    </source>
</evidence>
<comment type="similarity">
    <text evidence="1">Belongs to the liprin family. Liprin-beta subfamily.</text>
</comment>
<dbReference type="InterPro" id="IPR037618">
    <property type="entry name" value="LIPB1/2_SAM_2nd"/>
</dbReference>
<organism evidence="7 8">
    <name type="scientific">Pocillopora meandrina</name>
    <dbReference type="NCBI Taxonomy" id="46732"/>
    <lineage>
        <taxon>Eukaryota</taxon>
        <taxon>Metazoa</taxon>
        <taxon>Cnidaria</taxon>
        <taxon>Anthozoa</taxon>
        <taxon>Hexacorallia</taxon>
        <taxon>Scleractinia</taxon>
        <taxon>Astrocoeniina</taxon>
        <taxon>Pocilloporidae</taxon>
        <taxon>Pocillopora</taxon>
    </lineage>
</organism>
<dbReference type="EMBL" id="CALNXJ010000014">
    <property type="protein sequence ID" value="CAH3114696.1"/>
    <property type="molecule type" value="Genomic_DNA"/>
</dbReference>
<dbReference type="PROSITE" id="PS50105">
    <property type="entry name" value="SAM_DOMAIN"/>
    <property type="match status" value="2"/>
</dbReference>
<dbReference type="AlphaFoldDB" id="A0AAU9WHR1"/>
<dbReference type="Gene3D" id="1.10.150.50">
    <property type="entry name" value="Transcription Factor, Ets-1"/>
    <property type="match status" value="3"/>
</dbReference>
<dbReference type="Proteomes" id="UP001159428">
    <property type="component" value="Unassembled WGS sequence"/>
</dbReference>
<evidence type="ECO:0000256" key="1">
    <source>
        <dbReference type="ARBA" id="ARBA00007547"/>
    </source>
</evidence>
<comment type="caution">
    <text evidence="7">The sequence shown here is derived from an EMBL/GenBank/DDBJ whole genome shotgun (WGS) entry which is preliminary data.</text>
</comment>
<feature type="region of interest" description="Disordered" evidence="5">
    <location>
        <begin position="247"/>
        <end position="267"/>
    </location>
</feature>
<name>A0AAU9WHR1_9CNID</name>
<protein>
    <recommendedName>
        <fullName evidence="6">SAM domain-containing protein</fullName>
    </recommendedName>
</protein>
<keyword evidence="3 4" id="KW-0175">Coiled coil</keyword>
<dbReference type="InterPro" id="IPR013761">
    <property type="entry name" value="SAM/pointed_sf"/>
</dbReference>
<dbReference type="GO" id="GO:0007528">
    <property type="term" value="P:neuromuscular junction development"/>
    <property type="evidence" value="ECO:0007669"/>
    <property type="project" value="TreeGrafter"/>
</dbReference>
<feature type="coiled-coil region" evidence="4">
    <location>
        <begin position="120"/>
        <end position="182"/>
    </location>
</feature>
<evidence type="ECO:0000256" key="3">
    <source>
        <dbReference type="ARBA" id="ARBA00023054"/>
    </source>
</evidence>
<evidence type="ECO:0000256" key="2">
    <source>
        <dbReference type="ARBA" id="ARBA00022737"/>
    </source>
</evidence>
<dbReference type="InterPro" id="IPR029515">
    <property type="entry name" value="Liprin"/>
</dbReference>
<dbReference type="InterPro" id="IPR037619">
    <property type="entry name" value="LIPB1/2_SAM_3rd"/>
</dbReference>
<dbReference type="InterPro" id="IPR058914">
    <property type="entry name" value="LIPB1/2_CC"/>
</dbReference>
<dbReference type="PANTHER" id="PTHR12587">
    <property type="entry name" value="LAR INTERACTING PROTEIN LIP -RELATED PROTEIN"/>
    <property type="match status" value="1"/>
</dbReference>
<evidence type="ECO:0000256" key="5">
    <source>
        <dbReference type="SAM" id="MobiDB-lite"/>
    </source>
</evidence>
<dbReference type="PANTHER" id="PTHR12587:SF14">
    <property type="entry name" value="AT31531P"/>
    <property type="match status" value="1"/>
</dbReference>
<dbReference type="GO" id="GO:0048786">
    <property type="term" value="C:presynaptic active zone"/>
    <property type="evidence" value="ECO:0007669"/>
    <property type="project" value="TreeGrafter"/>
</dbReference>
<sequence length="872" mass="97900">MNEADEIGNYLLRFKMATVANDAATMLAEALQKMDGLISDDQLIMESLKTQPHACSPKEKVVSLLEELKGLLEEIKDDAVECTIEISGSTIAFLTDWLHSPKVTSNRDLQKTEQQTMTSAEKHLLQISRLQDEKESLILQVSVLTDQVEAQGEKIRDLEFTKEELQIKLEEAEQFLESEIIKTTNLLNEKLQLVTEISSLKKAPHSTPQTESIGCKEDQEALLAEKEMEIEMLKDHIEVLLDEQEIASRSHHSEGQPASALKSQLREKASEVNHLKMEVETLTVACKEKDKKFQELQQTLVKFKRIEEMLMKANESKELDSSPVVSLDGIDSSSIQSADMVTTTSSTSSPEPYVTTPRQSRALFTESYTQAVNNPVTPSLRALKTETPPASPANRKRHGIRASFGKGLMKLRGPKSSSEPNLAATECEGNKYSQVKETSREQGNINYQNHDEEKKTSFSKFGKAITKLRRTKSLGMNPADRLAVVEPVDLKSYTGFSHSDYGDQLELPFSQWSRQMVLSWLDDLGLGHYSVQCGRVITCGQDLLKASPAQLEKDMGLKNPLHRKKLQLALQALVSDGADVMGRLSNHWVLGWLDDIGLPQYKDSFSEGSVDGHMLNYLTYSDLLHLKVHNTLHHITLKRAIQCLRLHNFHPNCLKRHPVDESWFKGADVLLWTNSRVTEWLRLVDLAEYAPNLRGSGVHGSLMILEPRFTAESLAALLSIPSSKTLLRRHLATHFQSLVGTACHKVKEEAAGDPLFQPLMPGIKHKIVRRTSSFSALRKRGKGDVELDDYVCPMDLEVPPALTTFVVQRSRRSAERNDESGLQSRIKRDEDREIQGDDHVTGTIGAFSQELDSLTHMLKEERHNTDDGAYEV</sequence>
<evidence type="ECO:0000256" key="4">
    <source>
        <dbReference type="SAM" id="Coils"/>
    </source>
</evidence>
<feature type="coiled-coil region" evidence="4">
    <location>
        <begin position="58"/>
        <end position="85"/>
    </location>
</feature>
<proteinExistence type="inferred from homology"/>
<dbReference type="Pfam" id="PF00536">
    <property type="entry name" value="SAM_1"/>
    <property type="match status" value="2"/>
</dbReference>
<dbReference type="CDD" id="cd09563">
    <property type="entry name" value="SAM_liprin-beta1_2_repeat1"/>
    <property type="match status" value="1"/>
</dbReference>